<dbReference type="EMBL" id="JAESND010000001">
    <property type="protein sequence ID" value="MBM3115040.1"/>
    <property type="molecule type" value="Genomic_DNA"/>
</dbReference>
<dbReference type="InterPro" id="IPR005119">
    <property type="entry name" value="LysR_subst-bd"/>
</dbReference>
<dbReference type="Gene3D" id="3.40.190.290">
    <property type="match status" value="1"/>
</dbReference>
<organism evidence="6 7">
    <name type="scientific">Jeongeupia naejangsanensis</name>
    <dbReference type="NCBI Taxonomy" id="613195"/>
    <lineage>
        <taxon>Bacteria</taxon>
        <taxon>Pseudomonadati</taxon>
        <taxon>Pseudomonadota</taxon>
        <taxon>Betaproteobacteria</taxon>
        <taxon>Neisseriales</taxon>
        <taxon>Chitinibacteraceae</taxon>
        <taxon>Jeongeupia</taxon>
    </lineage>
</organism>
<keyword evidence="4" id="KW-0804">Transcription</keyword>
<dbReference type="InterPro" id="IPR050176">
    <property type="entry name" value="LTTR"/>
</dbReference>
<evidence type="ECO:0000313" key="6">
    <source>
        <dbReference type="EMBL" id="MBM3115040.1"/>
    </source>
</evidence>
<feature type="domain" description="HTH lysR-type" evidence="5">
    <location>
        <begin position="8"/>
        <end position="58"/>
    </location>
</feature>
<comment type="similarity">
    <text evidence="1">Belongs to the LysR transcriptional regulatory family.</text>
</comment>
<keyword evidence="7" id="KW-1185">Reference proteome</keyword>
<dbReference type="PANTHER" id="PTHR30579:SF2">
    <property type="entry name" value="HTH-TYPE TRANSCRIPTIONAL REGULATOR ARGP"/>
    <property type="match status" value="1"/>
</dbReference>
<dbReference type="InterPro" id="IPR036388">
    <property type="entry name" value="WH-like_DNA-bd_sf"/>
</dbReference>
<dbReference type="SUPFAM" id="SSF53850">
    <property type="entry name" value="Periplasmic binding protein-like II"/>
    <property type="match status" value="1"/>
</dbReference>
<evidence type="ECO:0000313" key="7">
    <source>
        <dbReference type="Proteomes" id="UP000809431"/>
    </source>
</evidence>
<dbReference type="InterPro" id="IPR000847">
    <property type="entry name" value="LysR_HTH_N"/>
</dbReference>
<dbReference type="InterPro" id="IPR017685">
    <property type="entry name" value="ArgP"/>
</dbReference>
<dbReference type="PANTHER" id="PTHR30579">
    <property type="entry name" value="TRANSCRIPTIONAL REGULATOR"/>
    <property type="match status" value="1"/>
</dbReference>
<accession>A0ABS2BHT8</accession>
<sequence>MFDGKLTEAFLSVVREGSFERAASALHLTQSAVSQRIRTLEARFGQTLLTRGRPCIPTGAGQTLLRYLDRIRLLEEEVLRTLAGPAEGPSRLALAVNADSLHAWLPQVLAETLDGSPFTVELQVDNEDYTHELLARGEALACVSARPDAMRGCVAEPLGALRYICVATPRFAARHFADGVSRAALLRAPGLLYNRKDAMLGAYLARHFGIAEGHYPAHLMPSSQAFVDFALLDFGYVLVPELAVRPQLDSGQLVDLLPAQPHDVPLYWHAWQIQAPMVDALFRRIVVAARAMLRQRDPDPRR</sequence>
<keyword evidence="2" id="KW-0805">Transcription regulation</keyword>
<evidence type="ECO:0000256" key="2">
    <source>
        <dbReference type="ARBA" id="ARBA00023015"/>
    </source>
</evidence>
<dbReference type="NCBIfam" id="TIGR03298">
    <property type="entry name" value="argP"/>
    <property type="match status" value="1"/>
</dbReference>
<keyword evidence="3" id="KW-0238">DNA-binding</keyword>
<evidence type="ECO:0000256" key="3">
    <source>
        <dbReference type="ARBA" id="ARBA00023125"/>
    </source>
</evidence>
<protein>
    <submittedName>
        <fullName evidence="6">LysR family transcriptional regulator ArgP</fullName>
    </submittedName>
</protein>
<name>A0ABS2BHT8_9NEIS</name>
<proteinExistence type="inferred from homology"/>
<dbReference type="Proteomes" id="UP000809431">
    <property type="component" value="Unassembled WGS sequence"/>
</dbReference>
<comment type="caution">
    <text evidence="6">The sequence shown here is derived from an EMBL/GenBank/DDBJ whole genome shotgun (WGS) entry which is preliminary data.</text>
</comment>
<dbReference type="NCBIfam" id="NF009888">
    <property type="entry name" value="PRK13348.1"/>
    <property type="match status" value="1"/>
</dbReference>
<dbReference type="NCBIfam" id="NF002964">
    <property type="entry name" value="PRK03635.1"/>
    <property type="match status" value="1"/>
</dbReference>
<evidence type="ECO:0000259" key="5">
    <source>
        <dbReference type="PROSITE" id="PS50931"/>
    </source>
</evidence>
<dbReference type="Pfam" id="PF00126">
    <property type="entry name" value="HTH_1"/>
    <property type="match status" value="1"/>
</dbReference>
<dbReference type="SUPFAM" id="SSF46785">
    <property type="entry name" value="Winged helix' DNA-binding domain"/>
    <property type="match status" value="1"/>
</dbReference>
<dbReference type="RefSeq" id="WP_203536693.1">
    <property type="nucleotide sequence ID" value="NZ_JAESND010000001.1"/>
</dbReference>
<evidence type="ECO:0000256" key="1">
    <source>
        <dbReference type="ARBA" id="ARBA00009437"/>
    </source>
</evidence>
<evidence type="ECO:0000256" key="4">
    <source>
        <dbReference type="ARBA" id="ARBA00023163"/>
    </source>
</evidence>
<dbReference type="Pfam" id="PF03466">
    <property type="entry name" value="LysR_substrate"/>
    <property type="match status" value="1"/>
</dbReference>
<reference evidence="6 7" key="1">
    <citation type="submission" date="2021-01" db="EMBL/GenBank/DDBJ databases">
        <title>Draft Genome Sequence and Polyhydroxyalkanoate Biosynthetic Potential of Jeongeupia naejangsanensis Type Strain DSM 24253.</title>
        <authorList>
            <person name="Turrini P."/>
            <person name="Artuso I."/>
            <person name="Lugli G.A."/>
            <person name="Frangipani E."/>
            <person name="Ventura M."/>
            <person name="Visca P."/>
        </authorList>
    </citation>
    <scope>NUCLEOTIDE SEQUENCE [LARGE SCALE GENOMIC DNA]</scope>
    <source>
        <strain evidence="6 7">DSM 24253</strain>
    </source>
</reference>
<dbReference type="InterPro" id="IPR036390">
    <property type="entry name" value="WH_DNA-bd_sf"/>
</dbReference>
<dbReference type="Gene3D" id="1.10.10.10">
    <property type="entry name" value="Winged helix-like DNA-binding domain superfamily/Winged helix DNA-binding domain"/>
    <property type="match status" value="1"/>
</dbReference>
<dbReference type="PRINTS" id="PR00039">
    <property type="entry name" value="HTHLYSR"/>
</dbReference>
<gene>
    <name evidence="6" type="ORF">JMJ54_04290</name>
</gene>
<dbReference type="PROSITE" id="PS50931">
    <property type="entry name" value="HTH_LYSR"/>
    <property type="match status" value="1"/>
</dbReference>